<organism evidence="2">
    <name type="scientific">marine sediment metagenome</name>
    <dbReference type="NCBI Taxonomy" id="412755"/>
    <lineage>
        <taxon>unclassified sequences</taxon>
        <taxon>metagenomes</taxon>
        <taxon>ecological metagenomes</taxon>
    </lineage>
</organism>
<feature type="region of interest" description="Disordered" evidence="1">
    <location>
        <begin position="1"/>
        <end position="22"/>
    </location>
</feature>
<sequence>MDKPSFDRPGNHGTGGPPTYKQEQYAQGLVGWLREEGHFQAEMFARRVYTIETVGAMSVLIDRMKKELAELKDADDFVDASHRENP</sequence>
<evidence type="ECO:0000256" key="1">
    <source>
        <dbReference type="SAM" id="MobiDB-lite"/>
    </source>
</evidence>
<dbReference type="EMBL" id="LAZR01012984">
    <property type="protein sequence ID" value="KKM24152.1"/>
    <property type="molecule type" value="Genomic_DNA"/>
</dbReference>
<dbReference type="AlphaFoldDB" id="A0A0F9I9K9"/>
<name>A0A0F9I9K9_9ZZZZ</name>
<reference evidence="2" key="1">
    <citation type="journal article" date="2015" name="Nature">
        <title>Complex archaea that bridge the gap between prokaryotes and eukaryotes.</title>
        <authorList>
            <person name="Spang A."/>
            <person name="Saw J.H."/>
            <person name="Jorgensen S.L."/>
            <person name="Zaremba-Niedzwiedzka K."/>
            <person name="Martijn J."/>
            <person name="Lind A.E."/>
            <person name="van Eijk R."/>
            <person name="Schleper C."/>
            <person name="Guy L."/>
            <person name="Ettema T.J."/>
        </authorList>
    </citation>
    <scope>NUCLEOTIDE SEQUENCE</scope>
</reference>
<comment type="caution">
    <text evidence="2">The sequence shown here is derived from an EMBL/GenBank/DDBJ whole genome shotgun (WGS) entry which is preliminary data.</text>
</comment>
<gene>
    <name evidence="2" type="ORF">LCGC14_1608030</name>
</gene>
<protein>
    <submittedName>
        <fullName evidence="2">Uncharacterized protein</fullName>
    </submittedName>
</protein>
<evidence type="ECO:0000313" key="2">
    <source>
        <dbReference type="EMBL" id="KKM24152.1"/>
    </source>
</evidence>
<feature type="compositionally biased region" description="Basic and acidic residues" evidence="1">
    <location>
        <begin position="1"/>
        <end position="10"/>
    </location>
</feature>
<accession>A0A0F9I9K9</accession>
<proteinExistence type="predicted"/>